<keyword evidence="3" id="KW-1185">Reference proteome</keyword>
<evidence type="ECO:0000313" key="2">
    <source>
        <dbReference type="EMBL" id="CDW59415.1"/>
    </source>
</evidence>
<sequence>MERKENPLRTEKENELKENNGGPNDLAGVYQKGKQRRDSAGPQRFKPEETKPHCQRFDCGVALASGATASNDANQPSGSTSGPRM</sequence>
<feature type="compositionally biased region" description="Basic and acidic residues" evidence="1">
    <location>
        <begin position="45"/>
        <end position="56"/>
    </location>
</feature>
<name>A0A077ZLA8_TRITR</name>
<dbReference type="AlphaFoldDB" id="A0A077ZLA8"/>
<evidence type="ECO:0000256" key="1">
    <source>
        <dbReference type="SAM" id="MobiDB-lite"/>
    </source>
</evidence>
<evidence type="ECO:0000313" key="3">
    <source>
        <dbReference type="Proteomes" id="UP000030665"/>
    </source>
</evidence>
<gene>
    <name evidence="2" type="ORF">TTRE_0000774901</name>
</gene>
<organism evidence="2 3">
    <name type="scientific">Trichuris trichiura</name>
    <name type="common">Whipworm</name>
    <name type="synonym">Trichocephalus trichiurus</name>
    <dbReference type="NCBI Taxonomy" id="36087"/>
    <lineage>
        <taxon>Eukaryota</taxon>
        <taxon>Metazoa</taxon>
        <taxon>Ecdysozoa</taxon>
        <taxon>Nematoda</taxon>
        <taxon>Enoplea</taxon>
        <taxon>Dorylaimia</taxon>
        <taxon>Trichinellida</taxon>
        <taxon>Trichuridae</taxon>
        <taxon>Trichuris</taxon>
    </lineage>
</organism>
<proteinExistence type="predicted"/>
<feature type="region of interest" description="Disordered" evidence="1">
    <location>
        <begin position="1"/>
        <end position="57"/>
    </location>
</feature>
<protein>
    <submittedName>
        <fullName evidence="2">Uncharacterized protein</fullName>
    </submittedName>
</protein>
<feature type="region of interest" description="Disordered" evidence="1">
    <location>
        <begin position="66"/>
        <end position="85"/>
    </location>
</feature>
<dbReference type="EMBL" id="HG806589">
    <property type="protein sequence ID" value="CDW59415.1"/>
    <property type="molecule type" value="Genomic_DNA"/>
</dbReference>
<accession>A0A077ZLA8</accession>
<reference evidence="2" key="2">
    <citation type="submission" date="2014-03" db="EMBL/GenBank/DDBJ databases">
        <title>The whipworm genome and dual-species transcriptomics of an intimate host-pathogen interaction.</title>
        <authorList>
            <person name="Foth B.J."/>
            <person name="Tsai I.J."/>
            <person name="Reid A.J."/>
            <person name="Bancroft A.J."/>
            <person name="Nichol S."/>
            <person name="Tracey A."/>
            <person name="Holroyd N."/>
            <person name="Cotton J.A."/>
            <person name="Stanley E.J."/>
            <person name="Zarowiecki M."/>
            <person name="Liu J.Z."/>
            <person name="Huckvale T."/>
            <person name="Cooper P.J."/>
            <person name="Grencis R.K."/>
            <person name="Berriman M."/>
        </authorList>
    </citation>
    <scope>NUCLEOTIDE SEQUENCE [LARGE SCALE GENOMIC DNA]</scope>
</reference>
<reference evidence="2" key="1">
    <citation type="submission" date="2014-01" db="EMBL/GenBank/DDBJ databases">
        <authorList>
            <person name="Aslett M."/>
        </authorList>
    </citation>
    <scope>NUCLEOTIDE SEQUENCE</scope>
</reference>
<dbReference type="Proteomes" id="UP000030665">
    <property type="component" value="Unassembled WGS sequence"/>
</dbReference>
<feature type="compositionally biased region" description="Polar residues" evidence="1">
    <location>
        <begin position="67"/>
        <end position="85"/>
    </location>
</feature>
<feature type="compositionally biased region" description="Basic and acidic residues" evidence="1">
    <location>
        <begin position="1"/>
        <end position="18"/>
    </location>
</feature>